<organism evidence="3">
    <name type="scientific">Coccidioides posadasii (strain RMSCC 757 / Silveira)</name>
    <name type="common">Valley fever fungus</name>
    <dbReference type="NCBI Taxonomy" id="443226"/>
    <lineage>
        <taxon>Eukaryota</taxon>
        <taxon>Fungi</taxon>
        <taxon>Dikarya</taxon>
        <taxon>Ascomycota</taxon>
        <taxon>Pezizomycotina</taxon>
        <taxon>Eurotiomycetes</taxon>
        <taxon>Eurotiomycetidae</taxon>
        <taxon>Onygenales</taxon>
        <taxon>Onygenaceae</taxon>
        <taxon>Coccidioides</taxon>
    </lineage>
</organism>
<dbReference type="HOGENOM" id="CLU_1981453_0_0_1"/>
<protein>
    <submittedName>
        <fullName evidence="2">Predicted protein</fullName>
    </submittedName>
</protein>
<accession>E9CY95</accession>
<reference evidence="3" key="1">
    <citation type="journal article" date="2010" name="Genome Res.">
        <title>Population genomic sequencing of Coccidioides fungi reveals recent hybridization and transposon control.</title>
        <authorList>
            <person name="Neafsey D.E."/>
            <person name="Barker B.M."/>
            <person name="Sharpton T.J."/>
            <person name="Stajich J.E."/>
            <person name="Park D.J."/>
            <person name="Whiston E."/>
            <person name="Hung C.-Y."/>
            <person name="McMahan C."/>
            <person name="White J."/>
            <person name="Sykes S."/>
            <person name="Heiman D."/>
            <person name="Young S."/>
            <person name="Zeng Q."/>
            <person name="Abouelleil A."/>
            <person name="Aftuck L."/>
            <person name="Bessette D."/>
            <person name="Brown A."/>
            <person name="FitzGerald M."/>
            <person name="Lui A."/>
            <person name="Macdonald J.P."/>
            <person name="Priest M."/>
            <person name="Orbach M.J."/>
            <person name="Galgiani J.N."/>
            <person name="Kirkland T.N."/>
            <person name="Cole G.T."/>
            <person name="Birren B.W."/>
            <person name="Henn M.R."/>
            <person name="Taylor J.W."/>
            <person name="Rounsley S.D."/>
        </authorList>
    </citation>
    <scope>NUCLEOTIDE SEQUENCE [LARGE SCALE GENOMIC DNA]</scope>
    <source>
        <strain evidence="3">RMSCC 757 / Silveira</strain>
    </source>
</reference>
<name>E9CY95_COCPS</name>
<proteinExistence type="predicted"/>
<reference evidence="3" key="2">
    <citation type="submission" date="2010-03" db="EMBL/GenBank/DDBJ databases">
        <title>The genome sequence of Coccidioides posadasii strain Silveira.</title>
        <authorList>
            <consortium name="The Broad Institute Genome Sequencing Center for Infectious Disease"/>
            <person name="Neafsey D."/>
            <person name="Orbach M."/>
            <person name="Henn M.R."/>
            <person name="Cole G.T."/>
            <person name="Galgiani J."/>
            <person name="Gardner M.J."/>
            <person name="Kirkland T.N."/>
            <person name="Taylor J.W."/>
            <person name="Young S.K."/>
            <person name="Zeng Q."/>
            <person name="Koehrsen M."/>
            <person name="Alvarado L."/>
            <person name="Berlin A."/>
            <person name="Borenstein D."/>
            <person name="Chapman S.B."/>
            <person name="Chen Z."/>
            <person name="Engels R."/>
            <person name="Freedman E."/>
            <person name="Gellesch M."/>
            <person name="Goldberg J."/>
            <person name="Griggs A."/>
            <person name="Gujja S."/>
            <person name="Heilman E."/>
            <person name="Heiman D."/>
            <person name="Howarth C."/>
            <person name="Jen D."/>
            <person name="Larson L."/>
            <person name="Mehta T."/>
            <person name="Neiman D."/>
            <person name="Park D."/>
            <person name="Pearson M."/>
            <person name="Richards J."/>
            <person name="Roberts A."/>
            <person name="Saif S."/>
            <person name="Shea T."/>
            <person name="Shenoy N."/>
            <person name="Sisk P."/>
            <person name="Stolte C."/>
            <person name="Sykes S."/>
            <person name="Walk T."/>
            <person name="White J."/>
            <person name="Yandava C."/>
            <person name="Haas B."/>
            <person name="Nusbaum C."/>
            <person name="Birren B."/>
        </authorList>
    </citation>
    <scope>NUCLEOTIDE SEQUENCE [LARGE SCALE GENOMIC DNA]</scope>
    <source>
        <strain evidence="3">RMSCC 757 / Silveira</strain>
    </source>
</reference>
<evidence type="ECO:0000313" key="2">
    <source>
        <dbReference type="EMBL" id="EFW20922.1"/>
    </source>
</evidence>
<evidence type="ECO:0000256" key="1">
    <source>
        <dbReference type="SAM" id="MobiDB-lite"/>
    </source>
</evidence>
<feature type="region of interest" description="Disordered" evidence="1">
    <location>
        <begin position="1"/>
        <end position="42"/>
    </location>
</feature>
<dbReference type="Proteomes" id="UP000002497">
    <property type="component" value="Unassembled WGS sequence"/>
</dbReference>
<dbReference type="EMBL" id="GL636488">
    <property type="protein sequence ID" value="EFW20922.1"/>
    <property type="molecule type" value="Genomic_DNA"/>
</dbReference>
<keyword evidence="3" id="KW-1185">Reference proteome</keyword>
<sequence>MYVYLSRHPLNPSANKPERKEADSAPTPKSLAPAHLSTSANPSSCLSGILLPQCRSLRVGKLDQQPLLGERKPREYEVSILFGSNCQEDSHECALFPAADPTITPYPIFGSRRPVMSKLKAQGSWR</sequence>
<dbReference type="AlphaFoldDB" id="E9CY95"/>
<evidence type="ECO:0000313" key="3">
    <source>
        <dbReference type="Proteomes" id="UP000002497"/>
    </source>
</evidence>
<gene>
    <name evidence="2" type="ORF">CPSG_02765</name>
</gene>
<dbReference type="VEuPathDB" id="FungiDB:CPSG_02765"/>